<dbReference type="EMBL" id="CM000850">
    <property type="protein sequence ID" value="KRH02040.1"/>
    <property type="molecule type" value="Genomic_DNA"/>
</dbReference>
<sequence length="48" mass="5519">MKLCLSPSQRLHPFLFRVRTTTNNGEQSFTVVLKSNYLAVEGGIYIWC</sequence>
<reference evidence="1" key="3">
    <citation type="submission" date="2018-07" db="EMBL/GenBank/DDBJ databases">
        <title>WGS assembly of Glycine max.</title>
        <authorList>
            <person name="Schmutz J."/>
            <person name="Cannon S."/>
            <person name="Schlueter J."/>
            <person name="Ma J."/>
            <person name="Mitros T."/>
            <person name="Nelson W."/>
            <person name="Hyten D."/>
            <person name="Song Q."/>
            <person name="Thelen J."/>
            <person name="Cheng J."/>
            <person name="Xu D."/>
            <person name="Hellsten U."/>
            <person name="May G."/>
            <person name="Yu Y."/>
            <person name="Sakurai T."/>
            <person name="Umezawa T."/>
            <person name="Bhattacharyya M."/>
            <person name="Sandhu D."/>
            <person name="Valliyodan B."/>
            <person name="Lindquist E."/>
            <person name="Peto M."/>
            <person name="Grant D."/>
            <person name="Shu S."/>
            <person name="Goodstein D."/>
            <person name="Barry K."/>
            <person name="Futrell-Griggs M."/>
            <person name="Abernathy B."/>
            <person name="Du J."/>
            <person name="Tian Z."/>
            <person name="Zhu L."/>
            <person name="Gill N."/>
            <person name="Joshi T."/>
            <person name="Libault M."/>
            <person name="Sethuraman A."/>
            <person name="Zhang X."/>
            <person name="Shinozaki K."/>
            <person name="Nguyen H."/>
            <person name="Wing R."/>
            <person name="Cregan P."/>
            <person name="Specht J."/>
            <person name="Grimwood J."/>
            <person name="Rokhsar D."/>
            <person name="Stacey G."/>
            <person name="Shoemaker R."/>
            <person name="Jackson S."/>
        </authorList>
    </citation>
    <scope>NUCLEOTIDE SEQUENCE</scope>
    <source>
        <tissue evidence="1">Callus</tissue>
    </source>
</reference>
<dbReference type="InParanoid" id="A0A0R0FG91"/>
<evidence type="ECO:0000313" key="2">
    <source>
        <dbReference type="EnsemblPlants" id="KRH02040"/>
    </source>
</evidence>
<dbReference type="AlphaFoldDB" id="A0A0R0FG91"/>
<name>A0A0R0FG91_SOYBN</name>
<dbReference type="EnsemblPlants" id="KRH02040">
    <property type="protein sequence ID" value="KRH02040"/>
    <property type="gene ID" value="GLYMA_17G011900"/>
</dbReference>
<reference evidence="1 2" key="1">
    <citation type="journal article" date="2010" name="Nature">
        <title>Genome sequence of the palaeopolyploid soybean.</title>
        <authorList>
            <person name="Schmutz J."/>
            <person name="Cannon S.B."/>
            <person name="Schlueter J."/>
            <person name="Ma J."/>
            <person name="Mitros T."/>
            <person name="Nelson W."/>
            <person name="Hyten D.L."/>
            <person name="Song Q."/>
            <person name="Thelen J.J."/>
            <person name="Cheng J."/>
            <person name="Xu D."/>
            <person name="Hellsten U."/>
            <person name="May G.D."/>
            <person name="Yu Y."/>
            <person name="Sakurai T."/>
            <person name="Umezawa T."/>
            <person name="Bhattacharyya M.K."/>
            <person name="Sandhu D."/>
            <person name="Valliyodan B."/>
            <person name="Lindquist E."/>
            <person name="Peto M."/>
            <person name="Grant D."/>
            <person name="Shu S."/>
            <person name="Goodstein D."/>
            <person name="Barry K."/>
            <person name="Futrell-Griggs M."/>
            <person name="Abernathy B."/>
            <person name="Du J."/>
            <person name="Tian Z."/>
            <person name="Zhu L."/>
            <person name="Gill N."/>
            <person name="Joshi T."/>
            <person name="Libault M."/>
            <person name="Sethuraman A."/>
            <person name="Zhang X.-C."/>
            <person name="Shinozaki K."/>
            <person name="Nguyen H.T."/>
            <person name="Wing R.A."/>
            <person name="Cregan P."/>
            <person name="Specht J."/>
            <person name="Grimwood J."/>
            <person name="Rokhsar D."/>
            <person name="Stacey G."/>
            <person name="Shoemaker R.C."/>
            <person name="Jackson S.A."/>
        </authorList>
    </citation>
    <scope>NUCLEOTIDE SEQUENCE [LARGE SCALE GENOMIC DNA]</scope>
    <source>
        <strain evidence="2">cv. Williams 82</strain>
        <tissue evidence="1">Callus</tissue>
    </source>
</reference>
<dbReference type="Gramene" id="KRH02040">
    <property type="protein sequence ID" value="KRH02040"/>
    <property type="gene ID" value="GLYMA_17G011900"/>
</dbReference>
<reference evidence="2" key="2">
    <citation type="submission" date="2018-02" db="UniProtKB">
        <authorList>
            <consortium name="EnsemblPlants"/>
        </authorList>
    </citation>
    <scope>IDENTIFICATION</scope>
    <source>
        <strain evidence="2">Williams 82</strain>
    </source>
</reference>
<organism evidence="1">
    <name type="scientific">Glycine max</name>
    <name type="common">Soybean</name>
    <name type="synonym">Glycine hispida</name>
    <dbReference type="NCBI Taxonomy" id="3847"/>
    <lineage>
        <taxon>Eukaryota</taxon>
        <taxon>Viridiplantae</taxon>
        <taxon>Streptophyta</taxon>
        <taxon>Embryophyta</taxon>
        <taxon>Tracheophyta</taxon>
        <taxon>Spermatophyta</taxon>
        <taxon>Magnoliopsida</taxon>
        <taxon>eudicotyledons</taxon>
        <taxon>Gunneridae</taxon>
        <taxon>Pentapetalae</taxon>
        <taxon>rosids</taxon>
        <taxon>fabids</taxon>
        <taxon>Fabales</taxon>
        <taxon>Fabaceae</taxon>
        <taxon>Papilionoideae</taxon>
        <taxon>50 kb inversion clade</taxon>
        <taxon>NPAAA clade</taxon>
        <taxon>indigoferoid/millettioid clade</taxon>
        <taxon>Phaseoleae</taxon>
        <taxon>Glycine</taxon>
        <taxon>Glycine subgen. Soja</taxon>
    </lineage>
</organism>
<protein>
    <submittedName>
        <fullName evidence="1 2">Uncharacterized protein</fullName>
    </submittedName>
</protein>
<evidence type="ECO:0000313" key="1">
    <source>
        <dbReference type="EMBL" id="KRH02040.1"/>
    </source>
</evidence>
<gene>
    <name evidence="1" type="ORF">GLYMA_17G011900</name>
</gene>
<dbReference type="Proteomes" id="UP000008827">
    <property type="component" value="Chromosome 17"/>
</dbReference>
<accession>A0A0R0FG91</accession>
<proteinExistence type="predicted"/>
<dbReference type="PaxDb" id="3847-GLYMA17G01541.1"/>
<evidence type="ECO:0000313" key="3">
    <source>
        <dbReference type="Proteomes" id="UP000008827"/>
    </source>
</evidence>
<keyword evidence="3" id="KW-1185">Reference proteome</keyword>